<proteinExistence type="predicted"/>
<feature type="region of interest" description="Disordered" evidence="1">
    <location>
        <begin position="20"/>
        <end position="53"/>
    </location>
</feature>
<dbReference type="AlphaFoldDB" id="A0A2Z7B3I2"/>
<gene>
    <name evidence="2" type="ORF">F511_29826</name>
</gene>
<evidence type="ECO:0000256" key="1">
    <source>
        <dbReference type="SAM" id="MobiDB-lite"/>
    </source>
</evidence>
<name>A0A2Z7B3I2_9LAMI</name>
<dbReference type="EMBL" id="KV010198">
    <property type="protein sequence ID" value="KZV28038.1"/>
    <property type="molecule type" value="Genomic_DNA"/>
</dbReference>
<sequence length="53" mass="6226">METIGNTVTHLFLFLFFKRQNNGTPTHKQNRKLKDAQQPIKNPTIHKERSLHA</sequence>
<evidence type="ECO:0000313" key="3">
    <source>
        <dbReference type="Proteomes" id="UP000250235"/>
    </source>
</evidence>
<keyword evidence="3" id="KW-1185">Reference proteome</keyword>
<protein>
    <submittedName>
        <fullName evidence="2">Uncharacterized protein</fullName>
    </submittedName>
</protein>
<reference evidence="2 3" key="1">
    <citation type="journal article" date="2015" name="Proc. Natl. Acad. Sci. U.S.A.">
        <title>The resurrection genome of Boea hygrometrica: A blueprint for survival of dehydration.</title>
        <authorList>
            <person name="Xiao L."/>
            <person name="Yang G."/>
            <person name="Zhang L."/>
            <person name="Yang X."/>
            <person name="Zhao S."/>
            <person name="Ji Z."/>
            <person name="Zhou Q."/>
            <person name="Hu M."/>
            <person name="Wang Y."/>
            <person name="Chen M."/>
            <person name="Xu Y."/>
            <person name="Jin H."/>
            <person name="Xiao X."/>
            <person name="Hu G."/>
            <person name="Bao F."/>
            <person name="Hu Y."/>
            <person name="Wan P."/>
            <person name="Li L."/>
            <person name="Deng X."/>
            <person name="Kuang T."/>
            <person name="Xiang C."/>
            <person name="Zhu J.K."/>
            <person name="Oliver M.J."/>
            <person name="He Y."/>
        </authorList>
    </citation>
    <scope>NUCLEOTIDE SEQUENCE [LARGE SCALE GENOMIC DNA]</scope>
    <source>
        <strain evidence="3">cv. XS01</strain>
    </source>
</reference>
<organism evidence="2 3">
    <name type="scientific">Dorcoceras hygrometricum</name>
    <dbReference type="NCBI Taxonomy" id="472368"/>
    <lineage>
        <taxon>Eukaryota</taxon>
        <taxon>Viridiplantae</taxon>
        <taxon>Streptophyta</taxon>
        <taxon>Embryophyta</taxon>
        <taxon>Tracheophyta</taxon>
        <taxon>Spermatophyta</taxon>
        <taxon>Magnoliopsida</taxon>
        <taxon>eudicotyledons</taxon>
        <taxon>Gunneridae</taxon>
        <taxon>Pentapetalae</taxon>
        <taxon>asterids</taxon>
        <taxon>lamiids</taxon>
        <taxon>Lamiales</taxon>
        <taxon>Gesneriaceae</taxon>
        <taxon>Didymocarpoideae</taxon>
        <taxon>Trichosporeae</taxon>
        <taxon>Loxocarpinae</taxon>
        <taxon>Dorcoceras</taxon>
    </lineage>
</organism>
<accession>A0A2Z7B3I2</accession>
<dbReference type="Proteomes" id="UP000250235">
    <property type="component" value="Unassembled WGS sequence"/>
</dbReference>
<evidence type="ECO:0000313" key="2">
    <source>
        <dbReference type="EMBL" id="KZV28038.1"/>
    </source>
</evidence>